<evidence type="ECO:0000313" key="7">
    <source>
        <dbReference type="EMBL" id="KAJ3489601.1"/>
    </source>
</evidence>
<feature type="domain" description="PXA" evidence="6">
    <location>
        <begin position="551"/>
        <end position="744"/>
    </location>
</feature>
<dbReference type="Proteomes" id="UP001212997">
    <property type="component" value="Unassembled WGS sequence"/>
</dbReference>
<reference evidence="7" key="1">
    <citation type="submission" date="2022-07" db="EMBL/GenBank/DDBJ databases">
        <title>Genome Sequence of Physisporinus lineatus.</title>
        <authorList>
            <person name="Buettner E."/>
        </authorList>
    </citation>
    <scope>NUCLEOTIDE SEQUENCE</scope>
    <source>
        <strain evidence="7">VT162</strain>
    </source>
</reference>
<dbReference type="InterPro" id="IPR036305">
    <property type="entry name" value="RGS_sf"/>
</dbReference>
<dbReference type="SUPFAM" id="SSF48097">
    <property type="entry name" value="Regulator of G-protein signaling, RGS"/>
    <property type="match status" value="1"/>
</dbReference>
<feature type="region of interest" description="Disordered" evidence="2">
    <location>
        <begin position="1041"/>
        <end position="1120"/>
    </location>
</feature>
<dbReference type="SMART" id="SM00312">
    <property type="entry name" value="PX"/>
    <property type="match status" value="1"/>
</dbReference>
<dbReference type="PROSITE" id="PS50195">
    <property type="entry name" value="PX"/>
    <property type="match status" value="1"/>
</dbReference>
<dbReference type="CDD" id="cd06876">
    <property type="entry name" value="PX_MDM1p"/>
    <property type="match status" value="1"/>
</dbReference>
<feature type="domain" description="PX" evidence="5">
    <location>
        <begin position="1303"/>
        <end position="1421"/>
    </location>
</feature>
<dbReference type="EMBL" id="JANAWD010000042">
    <property type="protein sequence ID" value="KAJ3489601.1"/>
    <property type="molecule type" value="Genomic_DNA"/>
</dbReference>
<dbReference type="Pfam" id="PF02194">
    <property type="entry name" value="PXA"/>
    <property type="match status" value="1"/>
</dbReference>
<evidence type="ECO:0000313" key="8">
    <source>
        <dbReference type="Proteomes" id="UP001212997"/>
    </source>
</evidence>
<feature type="domain" description="RGS" evidence="4">
    <location>
        <begin position="884"/>
        <end position="1030"/>
    </location>
</feature>
<dbReference type="Pfam" id="PF00615">
    <property type="entry name" value="RGS"/>
    <property type="match status" value="1"/>
</dbReference>
<feature type="region of interest" description="Disordered" evidence="2">
    <location>
        <begin position="1198"/>
        <end position="1227"/>
    </location>
</feature>
<dbReference type="PROSITE" id="PS51207">
    <property type="entry name" value="PXA"/>
    <property type="match status" value="1"/>
</dbReference>
<organism evidence="7 8">
    <name type="scientific">Meripilus lineatus</name>
    <dbReference type="NCBI Taxonomy" id="2056292"/>
    <lineage>
        <taxon>Eukaryota</taxon>
        <taxon>Fungi</taxon>
        <taxon>Dikarya</taxon>
        <taxon>Basidiomycota</taxon>
        <taxon>Agaricomycotina</taxon>
        <taxon>Agaricomycetes</taxon>
        <taxon>Polyporales</taxon>
        <taxon>Meripilaceae</taxon>
        <taxon>Meripilus</taxon>
    </lineage>
</organism>
<evidence type="ECO:0000259" key="4">
    <source>
        <dbReference type="PROSITE" id="PS50132"/>
    </source>
</evidence>
<protein>
    <recommendedName>
        <fullName evidence="9">PhoX domain-containing protein</fullName>
    </recommendedName>
</protein>
<dbReference type="InterPro" id="IPR036871">
    <property type="entry name" value="PX_dom_sf"/>
</dbReference>
<dbReference type="InterPro" id="IPR001683">
    <property type="entry name" value="PX_dom"/>
</dbReference>
<evidence type="ECO:0000256" key="1">
    <source>
        <dbReference type="ARBA" id="ARBA00010883"/>
    </source>
</evidence>
<dbReference type="InterPro" id="IPR013937">
    <property type="entry name" value="Sorting_nexin_C"/>
</dbReference>
<dbReference type="Gene3D" id="3.80.10.10">
    <property type="entry name" value="Ribonuclease Inhibitor"/>
    <property type="match status" value="1"/>
</dbReference>
<keyword evidence="3" id="KW-1133">Transmembrane helix</keyword>
<dbReference type="SUPFAM" id="SSF64268">
    <property type="entry name" value="PX domain"/>
    <property type="match status" value="1"/>
</dbReference>
<sequence>MSASLNVDIVDRIMTVMDTTKSISSLMRTCRAFYPLGIPHLLRDTVHLSSIPVATSFCLFMLSDDPLTRRIDHFRHFKSLSLPAALGPTQSEPQHAPSRVLELLFDVISRSYSLSRLSMSTNSVSDDMLMILSRLQTIQELELYGYGDKILKLLVTMDSPVESIRLCFSTPNPPVPSNSKDYFPLLQNYQSTLTRLELIGCDPRLMHCQLPFVTELKIRTITRATAAAMMFTCPNVRLLSFHTRGEELFGRVPIIAEANRDLSLQRQRTLKERWSVLDELEGTTINLYSLGLPCKVESLHLGLVSPKDLKYFSQILQDVTPSVLNIDLPLDTVMEGKLILQEVLASTAIRSLDLGVIFHQPPNIEVETKLDQLFAEGRSETTLESIVLRCLFISTPSDDEVIGDRKLDLGRIVQRITQSISSLKSAIIDGGAGEKFHWHLKEEEIVECKHGFLLLVCVGLVLPAIVHVFSSPVILILISPLLAILIIVGFLLSNIAFGYLLDSNRPQAPNPLPKAARPLAFSTPAAWQAVMIRSQWLHKSPQSLPPLMPDLPVVSAALNDILILVVRDFVLTWYRDLSSSPSFPTAVSSTVHTSLQKSLSRATSLDISALFVKRILPKVTSHIEQFRQSEIALRGAGLERRLTQSEELDLLLASRYAGRGGGKLHPAIDNLSSTFTKQSEEAHLRSLVDKALPHILPEKEARSKALRVVVREIIACTVLYPVMDMLADPDFWNRTIDQIAGAAIRQQRLISKVRSVLEAQLPRPPSRVTDPGATPRSDNTITIRTDPRQFESFLRSIGRCSSLLDARRLKNDIMGEIRRTRALLANHEKEEWINGEKTEDIVAFLDRLYTAKRKVEKRITVLGGGSEARASTTYGDEDAPHRLTLRDILMNPTSLSYFMEFMDRRNRSLLIQFWLTVESFKNPLESIDSDSSDDEDDSLRDPSISMNLKEDISMMNELYFSGSTPDPALSAISKKYVNAIKSFGAQEEAHTPPEERKVRRSVMLAQRQVEKDMEQDFEEFQRSELWFRVVGDVETQQRKTAAEAAQLRKERGQSLSEIPEGSSVSQHGKPSYIIPIGQSPLSRADSSPHPHPRPPLHQRDGTSRSANSVVSRGSPSNLQLLMSPAADAPSFASRPPLFDDPEDVSMHAAIEVQSQRMEAIQAALTDIIALDNQPEGQAPSLSDSMTGSSVIPAALAEDARRDPPSDEDAEDGAESVHGSYQPAGPGDLQLSYEIDRLGAKITRLESQDAVLESLIKKAELTGDDKQLRLFTKSKASLNRELRELRFQKTQYEQQESANRLVSDRTQIAIVNAAVAEEDGKSVVRYLIEVKQLAPDGSFASGWLVARRYNEFHNMHNKLRERYALVRPLDFPGKRLVTSLSGSFVDSRRVALEKYLQCLIAIPAVCESEELRSFLSRDSPFMATVPATAKGAAANAPTSGAFPGKDLVRTVYQSVAESIDDMFFGPSMLDVIIQRLTTQAAEFVGIVGSGVHDEDLVAQALRASGKNNADSLMQLPGDLKPLDGETSTSSFSSPICDLILAVFELDKKNNWLRRQAIVIILQQVFGETIERKLRETAKGLLDEPHLMMYINLFRDNMWPGGHLKTPDAPRTAEERLRTREEANRKLSALMPDLAANMIGRSNARRGARRIFAVLQNRRLNQHLIYTIVDEVFSALFPETPS</sequence>
<feature type="transmembrane region" description="Helical" evidence="3">
    <location>
        <begin position="481"/>
        <end position="501"/>
    </location>
</feature>
<evidence type="ECO:0008006" key="9">
    <source>
        <dbReference type="Google" id="ProtNLM"/>
    </source>
</evidence>
<dbReference type="Gene3D" id="3.30.1520.10">
    <property type="entry name" value="Phox-like domain"/>
    <property type="match status" value="1"/>
</dbReference>
<dbReference type="GO" id="GO:0035091">
    <property type="term" value="F:phosphatidylinositol binding"/>
    <property type="evidence" value="ECO:0007669"/>
    <property type="project" value="InterPro"/>
</dbReference>
<evidence type="ECO:0000259" key="5">
    <source>
        <dbReference type="PROSITE" id="PS50195"/>
    </source>
</evidence>
<dbReference type="SMART" id="SM00313">
    <property type="entry name" value="PXA"/>
    <property type="match status" value="1"/>
</dbReference>
<dbReference type="InterPro" id="IPR016137">
    <property type="entry name" value="RGS"/>
</dbReference>
<evidence type="ECO:0000256" key="2">
    <source>
        <dbReference type="SAM" id="MobiDB-lite"/>
    </source>
</evidence>
<feature type="compositionally biased region" description="Polar residues" evidence="2">
    <location>
        <begin position="1103"/>
        <end position="1120"/>
    </location>
</feature>
<feature type="transmembrane region" description="Helical" evidence="3">
    <location>
        <begin position="451"/>
        <end position="469"/>
    </location>
</feature>
<accession>A0AAD5VBT1</accession>
<name>A0AAD5VBT1_9APHY</name>
<evidence type="ECO:0000256" key="3">
    <source>
        <dbReference type="SAM" id="Phobius"/>
    </source>
</evidence>
<dbReference type="PROSITE" id="PS50132">
    <property type="entry name" value="RGS"/>
    <property type="match status" value="1"/>
</dbReference>
<dbReference type="Pfam" id="PF08628">
    <property type="entry name" value="Nexin_C"/>
    <property type="match status" value="1"/>
</dbReference>
<dbReference type="Pfam" id="PF00787">
    <property type="entry name" value="PX"/>
    <property type="match status" value="1"/>
</dbReference>
<dbReference type="InterPro" id="IPR003114">
    <property type="entry name" value="Phox_assoc"/>
</dbReference>
<keyword evidence="8" id="KW-1185">Reference proteome</keyword>
<gene>
    <name evidence="7" type="ORF">NLI96_g2033</name>
</gene>
<feature type="compositionally biased region" description="Basic and acidic residues" evidence="2">
    <location>
        <begin position="1041"/>
        <end position="1052"/>
    </location>
</feature>
<keyword evidence="3" id="KW-0472">Membrane</keyword>
<dbReference type="InterPro" id="IPR032675">
    <property type="entry name" value="LRR_dom_sf"/>
</dbReference>
<dbReference type="PANTHER" id="PTHR22775:SF3">
    <property type="entry name" value="SORTING NEXIN-13"/>
    <property type="match status" value="1"/>
</dbReference>
<evidence type="ECO:0000259" key="6">
    <source>
        <dbReference type="PROSITE" id="PS51207"/>
    </source>
</evidence>
<comment type="caution">
    <text evidence="7">The sequence shown here is derived from an EMBL/GenBank/DDBJ whole genome shotgun (WGS) entry which is preliminary data.</text>
</comment>
<dbReference type="InterPro" id="IPR044926">
    <property type="entry name" value="RGS_subdomain_2"/>
</dbReference>
<dbReference type="Gene3D" id="1.10.167.10">
    <property type="entry name" value="Regulator of G-protein Signalling 4, domain 2"/>
    <property type="match status" value="1"/>
</dbReference>
<proteinExistence type="inferred from homology"/>
<comment type="similarity">
    <text evidence="1">Belongs to the sorting nexin family.</text>
</comment>
<dbReference type="PANTHER" id="PTHR22775">
    <property type="entry name" value="SORTING NEXIN"/>
    <property type="match status" value="1"/>
</dbReference>
<keyword evidence="3" id="KW-0812">Transmembrane</keyword>
<dbReference type="SMART" id="SM00315">
    <property type="entry name" value="RGS"/>
    <property type="match status" value="1"/>
</dbReference>